<evidence type="ECO:0000313" key="2">
    <source>
        <dbReference type="Proteomes" id="UP001152622"/>
    </source>
</evidence>
<keyword evidence="2" id="KW-1185">Reference proteome</keyword>
<organism evidence="1 2">
    <name type="scientific">Synaphobranchus kaupii</name>
    <name type="common">Kaup's arrowtooth eel</name>
    <dbReference type="NCBI Taxonomy" id="118154"/>
    <lineage>
        <taxon>Eukaryota</taxon>
        <taxon>Metazoa</taxon>
        <taxon>Chordata</taxon>
        <taxon>Craniata</taxon>
        <taxon>Vertebrata</taxon>
        <taxon>Euteleostomi</taxon>
        <taxon>Actinopterygii</taxon>
        <taxon>Neopterygii</taxon>
        <taxon>Teleostei</taxon>
        <taxon>Anguilliformes</taxon>
        <taxon>Synaphobranchidae</taxon>
        <taxon>Synaphobranchus</taxon>
    </lineage>
</organism>
<protein>
    <submittedName>
        <fullName evidence="1">Uncharacterized protein</fullName>
    </submittedName>
</protein>
<sequence length="68" mass="7229">MCFQAETDTAGLWLCCLSEVPRVTQIKVPEFADGRGQPAYPRHSAQCVLSSFVSSGTGHISSVAQKSG</sequence>
<gene>
    <name evidence="1" type="ORF">SKAU_G00363810</name>
</gene>
<reference evidence="1" key="1">
    <citation type="journal article" date="2023" name="Science">
        <title>Genome structures resolve the early diversification of teleost fishes.</title>
        <authorList>
            <person name="Parey E."/>
            <person name="Louis A."/>
            <person name="Montfort J."/>
            <person name="Bouchez O."/>
            <person name="Roques C."/>
            <person name="Iampietro C."/>
            <person name="Lluch J."/>
            <person name="Castinel A."/>
            <person name="Donnadieu C."/>
            <person name="Desvignes T."/>
            <person name="Floi Bucao C."/>
            <person name="Jouanno E."/>
            <person name="Wen M."/>
            <person name="Mejri S."/>
            <person name="Dirks R."/>
            <person name="Jansen H."/>
            <person name="Henkel C."/>
            <person name="Chen W.J."/>
            <person name="Zahm M."/>
            <person name="Cabau C."/>
            <person name="Klopp C."/>
            <person name="Thompson A.W."/>
            <person name="Robinson-Rechavi M."/>
            <person name="Braasch I."/>
            <person name="Lecointre G."/>
            <person name="Bobe J."/>
            <person name="Postlethwait J.H."/>
            <person name="Berthelot C."/>
            <person name="Roest Crollius H."/>
            <person name="Guiguen Y."/>
        </authorList>
    </citation>
    <scope>NUCLEOTIDE SEQUENCE</scope>
    <source>
        <strain evidence="1">WJC10195</strain>
    </source>
</reference>
<proteinExistence type="predicted"/>
<dbReference type="AlphaFoldDB" id="A0A9Q1EIX7"/>
<comment type="caution">
    <text evidence="1">The sequence shown here is derived from an EMBL/GenBank/DDBJ whole genome shotgun (WGS) entry which is preliminary data.</text>
</comment>
<dbReference type="EMBL" id="JAINUF010000017">
    <property type="protein sequence ID" value="KAJ8339595.1"/>
    <property type="molecule type" value="Genomic_DNA"/>
</dbReference>
<name>A0A9Q1EIX7_SYNKA</name>
<accession>A0A9Q1EIX7</accession>
<dbReference type="Proteomes" id="UP001152622">
    <property type="component" value="Chromosome 17"/>
</dbReference>
<evidence type="ECO:0000313" key="1">
    <source>
        <dbReference type="EMBL" id="KAJ8339595.1"/>
    </source>
</evidence>